<sequence length="63" mass="7798">MKRALRTLTFYYNETKHKWKIYSYELENKCFKYLGIVFQAPRKLTVPNKLFYLYCPKRHTSNN</sequence>
<dbReference type="AlphaFoldDB" id="A0AAW1B399"/>
<proteinExistence type="predicted"/>
<evidence type="ECO:0000313" key="2">
    <source>
        <dbReference type="Proteomes" id="UP001474421"/>
    </source>
</evidence>
<keyword evidence="2" id="KW-1185">Reference proteome</keyword>
<comment type="caution">
    <text evidence="1">The sequence shown here is derived from an EMBL/GenBank/DDBJ whole genome shotgun (WGS) entry which is preliminary data.</text>
</comment>
<name>A0AAW1B399_CROAD</name>
<dbReference type="EMBL" id="JAOTOJ010000008">
    <property type="protein sequence ID" value="KAK9396574.1"/>
    <property type="molecule type" value="Genomic_DNA"/>
</dbReference>
<reference evidence="1 2" key="1">
    <citation type="journal article" date="2024" name="Proc. Natl. Acad. Sci. U.S.A.">
        <title>The genetic regulatory architecture and epigenomic basis for age-related changes in rattlesnake venom.</title>
        <authorList>
            <person name="Hogan M.P."/>
            <person name="Holding M.L."/>
            <person name="Nystrom G.S."/>
            <person name="Colston T.J."/>
            <person name="Bartlett D.A."/>
            <person name="Mason A.J."/>
            <person name="Ellsworth S.A."/>
            <person name="Rautsaw R.M."/>
            <person name="Lawrence K.C."/>
            <person name="Strickland J.L."/>
            <person name="He B."/>
            <person name="Fraser P."/>
            <person name="Margres M.J."/>
            <person name="Gilbert D.M."/>
            <person name="Gibbs H.L."/>
            <person name="Parkinson C.L."/>
            <person name="Rokyta D.R."/>
        </authorList>
    </citation>
    <scope>NUCLEOTIDE SEQUENCE [LARGE SCALE GENOMIC DNA]</scope>
    <source>
        <strain evidence="1">DRR0105</strain>
    </source>
</reference>
<evidence type="ECO:0000313" key="1">
    <source>
        <dbReference type="EMBL" id="KAK9396574.1"/>
    </source>
</evidence>
<accession>A0AAW1B399</accession>
<dbReference type="Proteomes" id="UP001474421">
    <property type="component" value="Unassembled WGS sequence"/>
</dbReference>
<protein>
    <submittedName>
        <fullName evidence="1">Uncharacterized protein</fullName>
    </submittedName>
</protein>
<gene>
    <name evidence="1" type="ORF">NXF25_019935</name>
</gene>
<organism evidence="1 2">
    <name type="scientific">Crotalus adamanteus</name>
    <name type="common">Eastern diamondback rattlesnake</name>
    <dbReference type="NCBI Taxonomy" id="8729"/>
    <lineage>
        <taxon>Eukaryota</taxon>
        <taxon>Metazoa</taxon>
        <taxon>Chordata</taxon>
        <taxon>Craniata</taxon>
        <taxon>Vertebrata</taxon>
        <taxon>Euteleostomi</taxon>
        <taxon>Lepidosauria</taxon>
        <taxon>Squamata</taxon>
        <taxon>Bifurcata</taxon>
        <taxon>Unidentata</taxon>
        <taxon>Episquamata</taxon>
        <taxon>Toxicofera</taxon>
        <taxon>Serpentes</taxon>
        <taxon>Colubroidea</taxon>
        <taxon>Viperidae</taxon>
        <taxon>Crotalinae</taxon>
        <taxon>Crotalus</taxon>
    </lineage>
</organism>